<dbReference type="GO" id="GO:0003677">
    <property type="term" value="F:DNA binding"/>
    <property type="evidence" value="ECO:0007669"/>
    <property type="project" value="UniProtKB-KW"/>
</dbReference>
<dbReference type="InterPro" id="IPR009072">
    <property type="entry name" value="Histone-fold"/>
</dbReference>
<keyword evidence="10" id="KW-1185">Reference proteome</keyword>
<organism evidence="9 10">
    <name type="scientific">Golovinomyces cichoracearum</name>
    <dbReference type="NCBI Taxonomy" id="62708"/>
    <lineage>
        <taxon>Eukaryota</taxon>
        <taxon>Fungi</taxon>
        <taxon>Dikarya</taxon>
        <taxon>Ascomycota</taxon>
        <taxon>Pezizomycotina</taxon>
        <taxon>Leotiomycetes</taxon>
        <taxon>Erysiphales</taxon>
        <taxon>Erysiphaceae</taxon>
        <taxon>Golovinomyces</taxon>
    </lineage>
</organism>
<evidence type="ECO:0000256" key="1">
    <source>
        <dbReference type="ARBA" id="ARBA00004123"/>
    </source>
</evidence>
<keyword evidence="6" id="KW-0539">Nucleus</keyword>
<evidence type="ECO:0000313" key="10">
    <source>
        <dbReference type="Proteomes" id="UP000283383"/>
    </source>
</evidence>
<name>A0A420I2F5_9PEZI</name>
<evidence type="ECO:0000256" key="8">
    <source>
        <dbReference type="SAM" id="MobiDB-lite"/>
    </source>
</evidence>
<evidence type="ECO:0000256" key="2">
    <source>
        <dbReference type="ARBA" id="ARBA00004286"/>
    </source>
</evidence>
<dbReference type="SUPFAM" id="SSF47113">
    <property type="entry name" value="Histone-fold"/>
    <property type="match status" value="1"/>
</dbReference>
<keyword evidence="4" id="KW-0158">Chromosome</keyword>
<dbReference type="Gene3D" id="1.10.20.10">
    <property type="entry name" value="Histone, subunit A"/>
    <property type="match status" value="1"/>
</dbReference>
<evidence type="ECO:0000256" key="6">
    <source>
        <dbReference type="ARBA" id="ARBA00023242"/>
    </source>
</evidence>
<evidence type="ECO:0000256" key="7">
    <source>
        <dbReference type="ARBA" id="ARBA00023269"/>
    </source>
</evidence>
<protein>
    <recommendedName>
        <fullName evidence="11">Histone H4</fullName>
    </recommendedName>
</protein>
<evidence type="ECO:0000256" key="3">
    <source>
        <dbReference type="ARBA" id="ARBA00006564"/>
    </source>
</evidence>
<evidence type="ECO:0008006" key="11">
    <source>
        <dbReference type="Google" id="ProtNLM"/>
    </source>
</evidence>
<dbReference type="GO" id="GO:0030527">
    <property type="term" value="F:structural constituent of chromatin"/>
    <property type="evidence" value="ECO:0007669"/>
    <property type="project" value="InterPro"/>
</dbReference>
<accession>A0A420I2F5</accession>
<feature type="region of interest" description="Disordered" evidence="8">
    <location>
        <begin position="1"/>
        <end position="91"/>
    </location>
</feature>
<dbReference type="GO" id="GO:0005634">
    <property type="term" value="C:nucleus"/>
    <property type="evidence" value="ECO:0007669"/>
    <property type="project" value="UniProtKB-SubCell"/>
</dbReference>
<evidence type="ECO:0000256" key="4">
    <source>
        <dbReference type="ARBA" id="ARBA00022454"/>
    </source>
</evidence>
<dbReference type="GO" id="GO:0000786">
    <property type="term" value="C:nucleosome"/>
    <property type="evidence" value="ECO:0007669"/>
    <property type="project" value="UniProtKB-KW"/>
</dbReference>
<sequence length="146" mass="15604">MANIRSVTHALKTRPPGRGGIPQTKSAVAPRPEISAKRSGGKTSSKTITNATTKTITRAVGTSSSRPSIGSGGRGKSVNKAPNRVGVTRSFIGTKRMRKLTKDNIRAVTKGDIRRLARRGGVKRISGTIYDDIRNSMKSFLEMASP</sequence>
<dbReference type="Proteomes" id="UP000283383">
    <property type="component" value="Unassembled WGS sequence"/>
</dbReference>
<proteinExistence type="inferred from homology"/>
<reference evidence="9 10" key="1">
    <citation type="journal article" date="2018" name="BMC Genomics">
        <title>Comparative genome analyses reveal sequence features reflecting distinct modes of host-adaptation between dicot and monocot powdery mildew.</title>
        <authorList>
            <person name="Wu Y."/>
            <person name="Ma X."/>
            <person name="Pan Z."/>
            <person name="Kale S.D."/>
            <person name="Song Y."/>
            <person name="King H."/>
            <person name="Zhang Q."/>
            <person name="Presley C."/>
            <person name="Deng X."/>
            <person name="Wei C.I."/>
            <person name="Xiao S."/>
        </authorList>
    </citation>
    <scope>NUCLEOTIDE SEQUENCE [LARGE SCALE GENOMIC DNA]</scope>
    <source>
        <strain evidence="9">UMSG3</strain>
    </source>
</reference>
<comment type="caution">
    <text evidence="9">The sequence shown here is derived from an EMBL/GenBank/DDBJ whole genome shotgun (WGS) entry which is preliminary data.</text>
</comment>
<evidence type="ECO:0000256" key="5">
    <source>
        <dbReference type="ARBA" id="ARBA00023125"/>
    </source>
</evidence>
<dbReference type="InterPro" id="IPR001951">
    <property type="entry name" value="Histone_H4"/>
</dbReference>
<comment type="subcellular location">
    <subcellularLocation>
        <location evidence="2">Chromosome</location>
    </subcellularLocation>
    <subcellularLocation>
        <location evidence="1">Nucleus</location>
    </subcellularLocation>
</comment>
<gene>
    <name evidence="9" type="ORF">GcM3_136005</name>
</gene>
<keyword evidence="5" id="KW-0238">DNA-binding</keyword>
<dbReference type="PRINTS" id="PR00623">
    <property type="entry name" value="HISTONEH4"/>
</dbReference>
<evidence type="ECO:0000313" key="9">
    <source>
        <dbReference type="EMBL" id="RKF63864.1"/>
    </source>
</evidence>
<dbReference type="GO" id="GO:0046982">
    <property type="term" value="F:protein heterodimerization activity"/>
    <property type="evidence" value="ECO:0007669"/>
    <property type="project" value="InterPro"/>
</dbReference>
<dbReference type="STRING" id="62708.A0A420I2F5"/>
<feature type="compositionally biased region" description="Low complexity" evidence="8">
    <location>
        <begin position="42"/>
        <end position="69"/>
    </location>
</feature>
<dbReference type="AlphaFoldDB" id="A0A420I2F5"/>
<comment type="similarity">
    <text evidence="3">Belongs to the histone H4 family.</text>
</comment>
<keyword evidence="7" id="KW-0544">Nucleosome core</keyword>
<dbReference type="PANTHER" id="PTHR10484">
    <property type="entry name" value="HISTONE H4"/>
    <property type="match status" value="1"/>
</dbReference>
<dbReference type="EMBL" id="MCBQ01013650">
    <property type="protein sequence ID" value="RKF63864.1"/>
    <property type="molecule type" value="Genomic_DNA"/>
</dbReference>